<dbReference type="eggNOG" id="KOG2029">
    <property type="taxonomic scope" value="Eukaryota"/>
</dbReference>
<dbReference type="OrthoDB" id="5086500at2759"/>
<dbReference type="InterPro" id="IPR029058">
    <property type="entry name" value="AB_hydrolase_fold"/>
</dbReference>
<name>S3CLZ7_GLAL2</name>
<evidence type="ECO:0000313" key="2">
    <source>
        <dbReference type="EMBL" id="EPE26725.1"/>
    </source>
</evidence>
<feature type="region of interest" description="Disordered" evidence="1">
    <location>
        <begin position="866"/>
        <end position="902"/>
    </location>
</feature>
<evidence type="ECO:0000256" key="1">
    <source>
        <dbReference type="SAM" id="MobiDB-lite"/>
    </source>
</evidence>
<dbReference type="GO" id="GO:0016787">
    <property type="term" value="F:hydrolase activity"/>
    <property type="evidence" value="ECO:0007669"/>
    <property type="project" value="UniProtKB-KW"/>
</dbReference>
<dbReference type="SUPFAM" id="SSF52540">
    <property type="entry name" value="P-loop containing nucleoside triphosphate hydrolases"/>
    <property type="match status" value="1"/>
</dbReference>
<dbReference type="PANTHER" id="PTHR48187">
    <property type="entry name" value="LD21810P"/>
    <property type="match status" value="1"/>
</dbReference>
<dbReference type="PANTHER" id="PTHR48187:SF2">
    <property type="entry name" value="LD21810P"/>
    <property type="match status" value="1"/>
</dbReference>
<organism evidence="2 3">
    <name type="scientific">Glarea lozoyensis (strain ATCC 20868 / MF5171)</name>
    <dbReference type="NCBI Taxonomy" id="1116229"/>
    <lineage>
        <taxon>Eukaryota</taxon>
        <taxon>Fungi</taxon>
        <taxon>Dikarya</taxon>
        <taxon>Ascomycota</taxon>
        <taxon>Pezizomycotina</taxon>
        <taxon>Leotiomycetes</taxon>
        <taxon>Helotiales</taxon>
        <taxon>Helotiaceae</taxon>
        <taxon>Glarea</taxon>
    </lineage>
</organism>
<accession>S3CLZ7</accession>
<feature type="compositionally biased region" description="Polar residues" evidence="1">
    <location>
        <begin position="881"/>
        <end position="900"/>
    </location>
</feature>
<feature type="region of interest" description="Disordered" evidence="1">
    <location>
        <begin position="1445"/>
        <end position="1545"/>
    </location>
</feature>
<proteinExistence type="predicted"/>
<dbReference type="EMBL" id="KE145370">
    <property type="protein sequence ID" value="EPE26725.1"/>
    <property type="molecule type" value="Genomic_DNA"/>
</dbReference>
<dbReference type="KEGG" id="glz:GLAREA_02639"/>
<protein>
    <submittedName>
        <fullName evidence="2">Alpha/beta-Hydrolase</fullName>
    </submittedName>
</protein>
<dbReference type="Proteomes" id="UP000016922">
    <property type="component" value="Unassembled WGS sequence"/>
</dbReference>
<keyword evidence="2" id="KW-0378">Hydrolase</keyword>
<dbReference type="SUPFAM" id="SSF53474">
    <property type="entry name" value="alpha/beta-Hydrolases"/>
    <property type="match status" value="1"/>
</dbReference>
<feature type="region of interest" description="Disordered" evidence="1">
    <location>
        <begin position="1049"/>
        <end position="1139"/>
    </location>
</feature>
<dbReference type="InterPro" id="IPR027417">
    <property type="entry name" value="P-loop_NTPase"/>
</dbReference>
<dbReference type="HOGENOM" id="CLU_001668_2_1_1"/>
<feature type="compositionally biased region" description="Basic and acidic residues" evidence="1">
    <location>
        <begin position="54"/>
        <end position="71"/>
    </location>
</feature>
<feature type="compositionally biased region" description="Polar residues" evidence="1">
    <location>
        <begin position="1359"/>
        <end position="1371"/>
    </location>
</feature>
<feature type="compositionally biased region" description="Polar residues" evidence="1">
    <location>
        <begin position="1109"/>
        <end position="1125"/>
    </location>
</feature>
<keyword evidence="3" id="KW-1185">Reference proteome</keyword>
<gene>
    <name evidence="2" type="ORF">GLAREA_02639</name>
</gene>
<dbReference type="RefSeq" id="XP_008085915.1">
    <property type="nucleotide sequence ID" value="XM_008087724.1"/>
</dbReference>
<evidence type="ECO:0000313" key="3">
    <source>
        <dbReference type="Proteomes" id="UP000016922"/>
    </source>
</evidence>
<feature type="compositionally biased region" description="Low complexity" evidence="1">
    <location>
        <begin position="1051"/>
        <end position="1067"/>
    </location>
</feature>
<feature type="compositionally biased region" description="Polar residues" evidence="1">
    <location>
        <begin position="1312"/>
        <end position="1328"/>
    </location>
</feature>
<feature type="region of interest" description="Disordered" evidence="1">
    <location>
        <begin position="1293"/>
        <end position="1432"/>
    </location>
</feature>
<dbReference type="Gene3D" id="3.40.50.300">
    <property type="entry name" value="P-loop containing nucleotide triphosphate hydrolases"/>
    <property type="match status" value="1"/>
</dbReference>
<sequence length="1592" mass="177934">MAASSGGAAEFKQQAVYDGSESNFGSPTREHRHRDRPKGYRKDRTHRSLQPPRCESRYCSRPWPERRSSKDMDVPKRRFLANTATTCGVEVLPSEDIGVRIQCGQTLLNSLHSNRTLEEVEDHPIIWVAHSLGGILVKRALIMSSHLQEKNLQDLRSIAVSTYGIIFLGTPHTGADPAKWGLMLQRMVSVLMPKSILHTENQLVKTLQSNNETLQNINIEFADMVHQYQVCMVHETQKTDLKGTKALIVDNVSASPPLPGVKYFGIEATHSLMCKFETKNSPGWSNVASNIKTWVEGSGSLIEMRLMKDKEERARFDQNRAMEMMHPRGQPSTQPATSGNTPGMLRNNQEPIPAQSYRQPGLVEAPSSRTTFEFEAAEYEDADTEMADPGSMNNSTIIVPQHISIEPEDPEPLNQIFIRPPSFRPNSLFVGRETELIDMHKMLLDTKRRAEGTSAISIQSIPGGGKTHLAREYVYTHKSSYPGGIFWVGAKSEEELVAGYWDIATKAVFKDVASREGRIALRHSEEWVGLVKEWLNNHHDWLLVLDGIHFNESEALRKYIPDSENTSLIYTSTEKGIAGDQFLMNPQMIRLPALSAREAQELFLLELGKSKPFTTDDLKYAMEIVQGINFLPIVIHTYAQRLRLTEEPLSKAAKSYASEPRLKGLDTFKDVLSHLERLSPEATHLIKILCFYGQRIPVEMISLGLTALDVEVKTMDSLNGMDLNNTFRYLNMFALMDRNEQEAVTVGSSQTSRGSRDLIGDNVDFIRLHGVIQAFFTDTLDADQTLPRYLYRAVMVFCESYKTAAERIARKTNAGLVEDYRVYEIHGKRLLHHITKYKKKYPLLNEIYGGLNISLLKIKDEIDRRTPESSQTIVERRPGEFQTSIFDRTSSSSDTGQETPYNPDPAIIRWYGDEQDHSESPVAFTHTMEDTRRQESHPARESRHIQTFMPYEDIGYESDFEGSIAMTLQPSTRTVKQESLPSPGGDWQTVKPRRQNEQERLENHRTINWLDQTRYHDRAGSYRAVIGSKTADPRAINPSLSHKLAKGFVQRTGSRGHSRSSVSGQSSAEAALTHISQISPPAPRGGGMVRDRSSSRNPGSAGRGAMRMGTSSYANAITGQTNDTASGFRDGSQPIPIPNGSVTESVCSSALNSLRDKYPVEIIRHPASPRSPVLAMPPYPVTPSVDERERFFTDSTIYSDQFDVPMHDIDQPYGCPGQEIVLASYDGASSLLGGIPSTKLYPMKTGPIPVENQAQMRARAHTGPPKRSLPHDYPSWHSQDYANNEDQVSSLMSLSSPNIRPSTYIPGRPELSFSSTKHGYSSQPMSRDTSGHSKQSRGRGRPQSVAETEPLPYRPNVSPPTSYQVYQNQNAPEIPQIRNLQRERSPAQRSRKSPRLSQVQQSLENWDGGIENLPPPRRAFNPATPAFQPGTLFSRANSTQTTLQPLHGDFIKPSPPLPHSAPVTQHPSPNSFTTNLPHHSSPWAPPPLPQHRTSPPHPLSNQFKPPQKPNPAPWGVPRSFTPVEEPDPATPRFGGEEMGRSGSGGVKVGTRFVQFGETDSVDTVHARARVERTWVERSESGLREGVGLGIRH</sequence>
<reference evidence="2 3" key="1">
    <citation type="journal article" date="2013" name="BMC Genomics">
        <title>Genomics-driven discovery of the pneumocandin biosynthetic gene cluster in the fungus Glarea lozoyensis.</title>
        <authorList>
            <person name="Chen L."/>
            <person name="Yue Q."/>
            <person name="Zhang X."/>
            <person name="Xiang M."/>
            <person name="Wang C."/>
            <person name="Li S."/>
            <person name="Che Y."/>
            <person name="Ortiz-Lopez F.J."/>
            <person name="Bills G.F."/>
            <person name="Liu X."/>
            <person name="An Z."/>
        </authorList>
    </citation>
    <scope>NUCLEOTIDE SEQUENCE [LARGE SCALE GENOMIC DNA]</scope>
    <source>
        <strain evidence="3">ATCC 20868 / MF5171</strain>
    </source>
</reference>
<feature type="region of interest" description="Disordered" evidence="1">
    <location>
        <begin position="1"/>
        <end position="71"/>
    </location>
</feature>
<feature type="compositionally biased region" description="Polar residues" evidence="1">
    <location>
        <begin position="1395"/>
        <end position="1404"/>
    </location>
</feature>
<feature type="compositionally biased region" description="Polar residues" evidence="1">
    <location>
        <begin position="1462"/>
        <end position="1478"/>
    </location>
</feature>
<feature type="region of interest" description="Disordered" evidence="1">
    <location>
        <begin position="1257"/>
        <end position="1280"/>
    </location>
</feature>
<dbReference type="GeneID" id="19461695"/>
<dbReference type="Gene3D" id="3.40.50.1820">
    <property type="entry name" value="alpha/beta hydrolase"/>
    <property type="match status" value="1"/>
</dbReference>